<dbReference type="Proteomes" id="UP000001822">
    <property type="component" value="Chromosome"/>
</dbReference>
<keyword evidence="2" id="KW-1003">Cell membrane</keyword>
<feature type="transmembrane region" description="Helical" evidence="6">
    <location>
        <begin position="324"/>
        <end position="344"/>
    </location>
</feature>
<evidence type="ECO:0000256" key="2">
    <source>
        <dbReference type="ARBA" id="ARBA00022475"/>
    </source>
</evidence>
<accession>A0A6N4SND5</accession>
<evidence type="ECO:0000256" key="3">
    <source>
        <dbReference type="ARBA" id="ARBA00022692"/>
    </source>
</evidence>
<dbReference type="EMBL" id="CP000383">
    <property type="protein sequence ID" value="ABG57775.1"/>
    <property type="molecule type" value="Genomic_DNA"/>
</dbReference>
<dbReference type="GO" id="GO:0140359">
    <property type="term" value="F:ABC-type transporter activity"/>
    <property type="evidence" value="ECO:0007669"/>
    <property type="project" value="InterPro"/>
</dbReference>
<organism evidence="8 9">
    <name type="scientific">Cytophaga hutchinsonii (strain ATCC 33406 / DSM 1761 / CIP 103989 / NBRC 15051 / NCIMB 9469 / D465)</name>
    <dbReference type="NCBI Taxonomy" id="269798"/>
    <lineage>
        <taxon>Bacteria</taxon>
        <taxon>Pseudomonadati</taxon>
        <taxon>Bacteroidota</taxon>
        <taxon>Cytophagia</taxon>
        <taxon>Cytophagales</taxon>
        <taxon>Cytophagaceae</taxon>
        <taxon>Cytophaga</taxon>
    </lineage>
</organism>
<evidence type="ECO:0000256" key="1">
    <source>
        <dbReference type="ARBA" id="ARBA00004651"/>
    </source>
</evidence>
<feature type="transmembrane region" description="Helical" evidence="6">
    <location>
        <begin position="164"/>
        <end position="185"/>
    </location>
</feature>
<keyword evidence="9" id="KW-1185">Reference proteome</keyword>
<gene>
    <name evidence="8" type="primary">natB</name>
    <name evidence="8" type="ordered locus">CHU_0486</name>
</gene>
<dbReference type="GO" id="GO:0005886">
    <property type="term" value="C:plasma membrane"/>
    <property type="evidence" value="ECO:0007669"/>
    <property type="project" value="UniProtKB-SubCell"/>
</dbReference>
<dbReference type="PANTHER" id="PTHR30294">
    <property type="entry name" value="MEMBRANE COMPONENT OF ABC TRANSPORTER YHHJ-RELATED"/>
    <property type="match status" value="1"/>
</dbReference>
<dbReference type="PANTHER" id="PTHR30294:SF29">
    <property type="entry name" value="MULTIDRUG ABC TRANSPORTER PERMEASE YBHS-RELATED"/>
    <property type="match status" value="1"/>
</dbReference>
<keyword evidence="4 6" id="KW-1133">Transmembrane helix</keyword>
<name>A0A6N4SND5_CYTH3</name>
<evidence type="ECO:0000256" key="5">
    <source>
        <dbReference type="ARBA" id="ARBA00023136"/>
    </source>
</evidence>
<protein>
    <submittedName>
        <fullName evidence="8">ABC-type Na+ efflux pump, permease component</fullName>
    </submittedName>
</protein>
<dbReference type="InterPro" id="IPR013525">
    <property type="entry name" value="ABC2_TM"/>
</dbReference>
<feature type="transmembrane region" description="Helical" evidence="6">
    <location>
        <begin position="286"/>
        <end position="312"/>
    </location>
</feature>
<dbReference type="AlphaFoldDB" id="A0A6N4SND5"/>
<evidence type="ECO:0000313" key="8">
    <source>
        <dbReference type="EMBL" id="ABG57775.1"/>
    </source>
</evidence>
<comment type="subcellular location">
    <subcellularLocation>
        <location evidence="1">Cell membrane</location>
        <topology evidence="1">Multi-pass membrane protein</topology>
    </subcellularLocation>
</comment>
<feature type="domain" description="ABC-2 type transporter transmembrane" evidence="7">
    <location>
        <begin position="19"/>
        <end position="396"/>
    </location>
</feature>
<feature type="transmembrane region" description="Helical" evidence="6">
    <location>
        <begin position="217"/>
        <end position="238"/>
    </location>
</feature>
<dbReference type="KEGG" id="chu:CHU_0486"/>
<feature type="transmembrane region" description="Helical" evidence="6">
    <location>
        <begin position="378"/>
        <end position="397"/>
    </location>
</feature>
<proteinExistence type="predicted"/>
<evidence type="ECO:0000313" key="9">
    <source>
        <dbReference type="Proteomes" id="UP000001822"/>
    </source>
</evidence>
<dbReference type="InterPro" id="IPR051449">
    <property type="entry name" value="ABC-2_transporter_component"/>
</dbReference>
<evidence type="ECO:0000259" key="7">
    <source>
        <dbReference type="Pfam" id="PF12698"/>
    </source>
</evidence>
<evidence type="ECO:0000256" key="4">
    <source>
        <dbReference type="ARBA" id="ARBA00022989"/>
    </source>
</evidence>
<keyword evidence="5 6" id="KW-0472">Membrane</keyword>
<evidence type="ECO:0000256" key="6">
    <source>
        <dbReference type="SAM" id="Phobius"/>
    </source>
</evidence>
<dbReference type="RefSeq" id="WP_011583891.1">
    <property type="nucleotide sequence ID" value="NC_008255.1"/>
</dbReference>
<dbReference type="Pfam" id="PF12698">
    <property type="entry name" value="ABC2_membrane_3"/>
    <property type="match status" value="1"/>
</dbReference>
<keyword evidence="3 6" id="KW-0812">Transmembrane</keyword>
<reference evidence="8 9" key="1">
    <citation type="journal article" date="2007" name="Appl. Environ. Microbiol.">
        <title>Genome sequence of the cellulolytic gliding bacterium Cytophaga hutchinsonii.</title>
        <authorList>
            <person name="Xie G."/>
            <person name="Bruce D.C."/>
            <person name="Challacombe J.F."/>
            <person name="Chertkov O."/>
            <person name="Detter J.C."/>
            <person name="Gilna P."/>
            <person name="Han C.S."/>
            <person name="Lucas S."/>
            <person name="Misra M."/>
            <person name="Myers G.L."/>
            <person name="Richardson P."/>
            <person name="Tapia R."/>
            <person name="Thayer N."/>
            <person name="Thompson L.S."/>
            <person name="Brettin T.S."/>
            <person name="Henrissat B."/>
            <person name="Wilson D.B."/>
            <person name="McBride M.J."/>
        </authorList>
    </citation>
    <scope>NUCLEOTIDE SEQUENCE [LARGE SCALE GENOMIC DNA]</scope>
    <source>
        <strain evidence="9">ATCC 33406 / DSM 1761 / CIP 103989 / NBRC 15051 / NCIMB 9469 / D465</strain>
    </source>
</reference>
<dbReference type="OrthoDB" id="9768837at2"/>
<feature type="transmembrane region" description="Helical" evidence="6">
    <location>
        <begin position="21"/>
        <end position="44"/>
    </location>
</feature>
<sequence length="419" mass="47400">MKQIWIVLKQEYVNRIQKRSFLVLTLLGPVISLCMLLIPVYLSLNTTERIHVWLQSPDQNQTGGNYADETFVFHPVKNNSSKETEADFMLAGRHADVLVYYSVEGKRVVVWDKKGLSAAEQWKLKNKVQDMYAKSIVSAYLPQLAAAPDMQYIPLTEEPEHTDLFQLVGLFCAIVIYFFIFYYGVQVMKGIVDEKVNRVVEVILCSVKPFNWMMGKILGIAAVCLTQFGFWALIYVLVGLKFQQRYGNALTQFTDKNMNDTLHVSKDAWQALEWNVFAESFASLPLLQIGVCFFAFFILGYLLYASLFAAIGAMTDNETDTQQFTFPITAPLFITFLFAGFIISDPDAQLSVVLSYFPLTSPVAMMLRIPFGVSNWEIAASLLILASTFVLAVYMAAQVFKRGVLQYGKAMGWKDILGF</sequence>